<evidence type="ECO:0000256" key="4">
    <source>
        <dbReference type="ARBA" id="ARBA00022692"/>
    </source>
</evidence>
<sequence>MASSENQENVKGYSKSAWSWGKGYFEKIVNVVICVAKDAKKLGEEDPRRIVHSFKVGLAITLVSLFYYFDFLYEGFGVAAMWAVMTVVVVFEFSVGATLGKGVNRGIATLLGGALGVAAHRLASLTGENAESIMLGLSVFCISALATFLRFFPKLKARYDYGLLIFILTFSLISVSGYRDDEVIEMAHKRLSTVMIGGSATALICIFICPIWAGEDLHNLTATNIEKLAIFLEGFGQEYFETRDDKHKMNKASLDGYVSVLNVKGTEEMLVNSAKWEPRHGRFRYRHPWGQYLKVGRSIRECAYRMDALNGYLNSEMQTPLEIRTKVKEPCTKMSSECSCALRELAKELKTMTRAMSADPHIRKAKTAAKNLKSSLQTSLWPDTDLLDIIPAATVASLIVEIVSCTIKIADSVHELACLSKFKNPDAAISNEKGQGKVAVASDIQESHSVNVIVE</sequence>
<evidence type="ECO:0000256" key="7">
    <source>
        <dbReference type="ARBA" id="ARBA00023136"/>
    </source>
</evidence>
<comment type="caution">
    <text evidence="10">The sequence shown here is derived from an EMBL/GenBank/DDBJ whole genome shotgun (WGS) entry which is preliminary data.</text>
</comment>
<dbReference type="Proteomes" id="UP001289374">
    <property type="component" value="Unassembled WGS sequence"/>
</dbReference>
<feature type="transmembrane region" description="Helical" evidence="9">
    <location>
        <begin position="133"/>
        <end position="152"/>
    </location>
</feature>
<keyword evidence="11" id="KW-1185">Reference proteome</keyword>
<keyword evidence="3" id="KW-0813">Transport</keyword>
<feature type="transmembrane region" description="Helical" evidence="9">
    <location>
        <begin position="50"/>
        <end position="69"/>
    </location>
</feature>
<feature type="transmembrane region" description="Helical" evidence="9">
    <location>
        <begin position="75"/>
        <end position="95"/>
    </location>
</feature>
<feature type="transmembrane region" description="Helical" evidence="9">
    <location>
        <begin position="191"/>
        <end position="213"/>
    </location>
</feature>
<keyword evidence="5 9" id="KW-1133">Transmembrane helix</keyword>
<dbReference type="PANTHER" id="PTHR31086">
    <property type="entry name" value="ALUMINUM-ACTIVATED MALATE TRANSPORTER 10"/>
    <property type="match status" value="1"/>
</dbReference>
<organism evidence="10 11">
    <name type="scientific">Sesamum angolense</name>
    <dbReference type="NCBI Taxonomy" id="2727404"/>
    <lineage>
        <taxon>Eukaryota</taxon>
        <taxon>Viridiplantae</taxon>
        <taxon>Streptophyta</taxon>
        <taxon>Embryophyta</taxon>
        <taxon>Tracheophyta</taxon>
        <taxon>Spermatophyta</taxon>
        <taxon>Magnoliopsida</taxon>
        <taxon>eudicotyledons</taxon>
        <taxon>Gunneridae</taxon>
        <taxon>Pentapetalae</taxon>
        <taxon>asterids</taxon>
        <taxon>lamiids</taxon>
        <taxon>Lamiales</taxon>
        <taxon>Pedaliaceae</taxon>
        <taxon>Sesamum</taxon>
    </lineage>
</organism>
<gene>
    <name evidence="10" type="ORF">Sango_0421300</name>
</gene>
<evidence type="ECO:0000256" key="5">
    <source>
        <dbReference type="ARBA" id="ARBA00022989"/>
    </source>
</evidence>
<feature type="transmembrane region" description="Helical" evidence="9">
    <location>
        <begin position="159"/>
        <end position="179"/>
    </location>
</feature>
<dbReference type="GO" id="GO:0015743">
    <property type="term" value="P:malate transport"/>
    <property type="evidence" value="ECO:0007669"/>
    <property type="project" value="InterPro"/>
</dbReference>
<dbReference type="InterPro" id="IPR020966">
    <property type="entry name" value="ALMT"/>
</dbReference>
<dbReference type="GO" id="GO:0034220">
    <property type="term" value="P:monoatomic ion transmembrane transport"/>
    <property type="evidence" value="ECO:0007669"/>
    <property type="project" value="UniProtKB-KW"/>
</dbReference>
<keyword evidence="7 9" id="KW-0472">Membrane</keyword>
<evidence type="ECO:0000256" key="3">
    <source>
        <dbReference type="ARBA" id="ARBA00022448"/>
    </source>
</evidence>
<evidence type="ECO:0000256" key="8">
    <source>
        <dbReference type="ARBA" id="ARBA00023303"/>
    </source>
</evidence>
<comment type="subcellular location">
    <subcellularLocation>
        <location evidence="1">Membrane</location>
        <topology evidence="1">Multi-pass membrane protein</topology>
    </subcellularLocation>
</comment>
<dbReference type="GO" id="GO:0016020">
    <property type="term" value="C:membrane"/>
    <property type="evidence" value="ECO:0007669"/>
    <property type="project" value="UniProtKB-SubCell"/>
</dbReference>
<keyword evidence="4 9" id="KW-0812">Transmembrane</keyword>
<dbReference type="EMBL" id="JACGWL010000002">
    <property type="protein sequence ID" value="KAK4408403.1"/>
    <property type="molecule type" value="Genomic_DNA"/>
</dbReference>
<feature type="transmembrane region" description="Helical" evidence="9">
    <location>
        <begin position="107"/>
        <end position="127"/>
    </location>
</feature>
<keyword evidence="6" id="KW-0406">Ion transport</keyword>
<evidence type="ECO:0000256" key="9">
    <source>
        <dbReference type="SAM" id="Phobius"/>
    </source>
</evidence>
<proteinExistence type="inferred from homology"/>
<dbReference type="Pfam" id="PF11744">
    <property type="entry name" value="ALMT"/>
    <property type="match status" value="1"/>
</dbReference>
<reference evidence="10" key="2">
    <citation type="journal article" date="2024" name="Plant">
        <title>Genomic evolution and insights into agronomic trait innovations of Sesamum species.</title>
        <authorList>
            <person name="Miao H."/>
            <person name="Wang L."/>
            <person name="Qu L."/>
            <person name="Liu H."/>
            <person name="Sun Y."/>
            <person name="Le M."/>
            <person name="Wang Q."/>
            <person name="Wei S."/>
            <person name="Zheng Y."/>
            <person name="Lin W."/>
            <person name="Duan Y."/>
            <person name="Cao H."/>
            <person name="Xiong S."/>
            <person name="Wang X."/>
            <person name="Wei L."/>
            <person name="Li C."/>
            <person name="Ma Q."/>
            <person name="Ju M."/>
            <person name="Zhao R."/>
            <person name="Li G."/>
            <person name="Mu C."/>
            <person name="Tian Q."/>
            <person name="Mei H."/>
            <person name="Zhang T."/>
            <person name="Gao T."/>
            <person name="Zhang H."/>
        </authorList>
    </citation>
    <scope>NUCLEOTIDE SEQUENCE</scope>
    <source>
        <strain evidence="10">K16</strain>
    </source>
</reference>
<comment type="similarity">
    <text evidence="2">Belongs to the aromatic acid exporter (TC 2.A.85) family.</text>
</comment>
<protein>
    <submittedName>
        <fullName evidence="10">Aluminum-activated malate transporter 2</fullName>
    </submittedName>
</protein>
<keyword evidence="8" id="KW-0407">Ion channel</keyword>
<evidence type="ECO:0000256" key="6">
    <source>
        <dbReference type="ARBA" id="ARBA00023065"/>
    </source>
</evidence>
<evidence type="ECO:0000313" key="11">
    <source>
        <dbReference type="Proteomes" id="UP001289374"/>
    </source>
</evidence>
<dbReference type="AlphaFoldDB" id="A0AAE1XBJ5"/>
<reference evidence="10" key="1">
    <citation type="submission" date="2020-06" db="EMBL/GenBank/DDBJ databases">
        <authorList>
            <person name="Li T."/>
            <person name="Hu X."/>
            <person name="Zhang T."/>
            <person name="Song X."/>
            <person name="Zhang H."/>
            <person name="Dai N."/>
            <person name="Sheng W."/>
            <person name="Hou X."/>
            <person name="Wei L."/>
        </authorList>
    </citation>
    <scope>NUCLEOTIDE SEQUENCE</scope>
    <source>
        <strain evidence="10">K16</strain>
        <tissue evidence="10">Leaf</tissue>
    </source>
</reference>
<evidence type="ECO:0000256" key="2">
    <source>
        <dbReference type="ARBA" id="ARBA00007079"/>
    </source>
</evidence>
<evidence type="ECO:0000313" key="10">
    <source>
        <dbReference type="EMBL" id="KAK4408403.1"/>
    </source>
</evidence>
<name>A0AAE1XBJ5_9LAMI</name>
<accession>A0AAE1XBJ5</accession>
<evidence type="ECO:0000256" key="1">
    <source>
        <dbReference type="ARBA" id="ARBA00004141"/>
    </source>
</evidence>